<dbReference type="EMBL" id="CM004398">
    <property type="protein sequence ID" value="OAY35866.1"/>
    <property type="molecule type" value="Genomic_DNA"/>
</dbReference>
<feature type="region of interest" description="Disordered" evidence="1">
    <location>
        <begin position="148"/>
        <end position="169"/>
    </location>
</feature>
<evidence type="ECO:0000256" key="1">
    <source>
        <dbReference type="SAM" id="MobiDB-lite"/>
    </source>
</evidence>
<dbReference type="Gramene" id="Manes.12G136900.1.v8.1">
    <property type="protein sequence ID" value="Manes.12G136900.1.v8.1.CDS"/>
    <property type="gene ID" value="Manes.12G136900.v8.1"/>
</dbReference>
<proteinExistence type="predicted"/>
<feature type="compositionally biased region" description="Polar residues" evidence="1">
    <location>
        <begin position="156"/>
        <end position="169"/>
    </location>
</feature>
<dbReference type="OMA" id="CKTELEM"/>
<protein>
    <submittedName>
        <fullName evidence="2">Uncharacterized protein</fullName>
    </submittedName>
</protein>
<evidence type="ECO:0000313" key="3">
    <source>
        <dbReference type="Proteomes" id="UP000091857"/>
    </source>
</evidence>
<dbReference type="Proteomes" id="UP000091857">
    <property type="component" value="Chromosome 12"/>
</dbReference>
<dbReference type="PANTHER" id="PTHR33924">
    <property type="entry name" value="CATION-TRANSPORTING ATPASE"/>
    <property type="match status" value="1"/>
</dbReference>
<keyword evidence="3" id="KW-1185">Reference proteome</keyword>
<evidence type="ECO:0000313" key="2">
    <source>
        <dbReference type="EMBL" id="OAY35865.1"/>
    </source>
</evidence>
<dbReference type="AlphaFoldDB" id="A0A251JPQ8"/>
<dbReference type="PANTHER" id="PTHR33924:SF1">
    <property type="entry name" value="DNA-DIRECTED RNA POLYMERASE SUBUNIT BETA"/>
    <property type="match status" value="1"/>
</dbReference>
<dbReference type="OrthoDB" id="1907176at2759"/>
<gene>
    <name evidence="2" type="ORF">MANES_12G136900</name>
</gene>
<dbReference type="STRING" id="3983.A0A251JPQ8"/>
<sequence>MMGGDNFTEGVSKMRAVLGDMTNRPLKREFSSISNDLRLKSGDEYGNRLVTEDGDSRSPKQLCLGVEKLVKGKCKTKFVVENSNEKGLFLMEDKQPSDSSPADSVIDTSQENNVSIISHVPNEKKETSPLLDVSVNVLRSGTMAHSVGEGVDASRDSSASTGSMPTNSWSCKKYSDDEGGLTSDVKQSNPEGHVGTGVDKVLGVGMLPTTKYGSVEWSRLPMSQGSKSFELKRCTALKDDGYANLSAGADLMKACSCSFCLKAAYIWSDLHYQDIKGRTAALKKSQKEASILVNKYARGKQTDLPGQGNSNKSSKLESDLTAQWRSLFHRMEDIFAHESNQLQASFVALKDLRENCKMDLERATGMPSDK</sequence>
<accession>A0A251JPQ8</accession>
<name>A0A251JPQ8_MANES</name>
<dbReference type="Gramene" id="Manes.12G136900.7.v8.1">
    <property type="protein sequence ID" value="Manes.12G136900.7.v8.1.CDS"/>
    <property type="gene ID" value="Manes.12G136900.v8.1"/>
</dbReference>
<reference evidence="2 3" key="1">
    <citation type="submission" date="2016-02" db="EMBL/GenBank/DDBJ databases">
        <title>WGS assembly of Manihot esculenta.</title>
        <authorList>
            <person name="Bredeson J.V."/>
            <person name="Prochnik S.E."/>
            <person name="Lyons J.B."/>
            <person name="Schmutz J."/>
            <person name="Grimwood J."/>
            <person name="Vrebalov J."/>
            <person name="Bart R.S."/>
            <person name="Amuge T."/>
            <person name="Ferguson M.E."/>
            <person name="Green R."/>
            <person name="Putnam N."/>
            <person name="Stites J."/>
            <person name="Rounsley S."/>
            <person name="Rokhsar D.S."/>
        </authorList>
    </citation>
    <scope>NUCLEOTIDE SEQUENCE [LARGE SCALE GENOMIC DNA]</scope>
    <source>
        <strain evidence="3">cv. AM560-2</strain>
        <tissue evidence="2">Leaf</tissue>
    </source>
</reference>
<organism evidence="2 3">
    <name type="scientific">Manihot esculenta</name>
    <name type="common">Cassava</name>
    <name type="synonym">Jatropha manihot</name>
    <dbReference type="NCBI Taxonomy" id="3983"/>
    <lineage>
        <taxon>Eukaryota</taxon>
        <taxon>Viridiplantae</taxon>
        <taxon>Streptophyta</taxon>
        <taxon>Embryophyta</taxon>
        <taxon>Tracheophyta</taxon>
        <taxon>Spermatophyta</taxon>
        <taxon>Magnoliopsida</taxon>
        <taxon>eudicotyledons</taxon>
        <taxon>Gunneridae</taxon>
        <taxon>Pentapetalae</taxon>
        <taxon>rosids</taxon>
        <taxon>fabids</taxon>
        <taxon>Malpighiales</taxon>
        <taxon>Euphorbiaceae</taxon>
        <taxon>Crotonoideae</taxon>
        <taxon>Manihoteae</taxon>
        <taxon>Manihot</taxon>
    </lineage>
</organism>
<dbReference type="EMBL" id="CM004398">
    <property type="protein sequence ID" value="OAY35865.1"/>
    <property type="molecule type" value="Genomic_DNA"/>
</dbReference>